<evidence type="ECO:0000259" key="2">
    <source>
        <dbReference type="Pfam" id="PF03703"/>
    </source>
</evidence>
<proteinExistence type="predicted"/>
<dbReference type="Pfam" id="PF03703">
    <property type="entry name" value="bPH_2"/>
    <property type="match status" value="1"/>
</dbReference>
<organism evidence="3 4">
    <name type="scientific">Phycicoccus sonneratiae</name>
    <dbReference type="NCBI Taxonomy" id="2807628"/>
    <lineage>
        <taxon>Bacteria</taxon>
        <taxon>Bacillati</taxon>
        <taxon>Actinomycetota</taxon>
        <taxon>Actinomycetes</taxon>
        <taxon>Micrococcales</taxon>
        <taxon>Intrasporangiaceae</taxon>
        <taxon>Phycicoccus</taxon>
    </lineage>
</organism>
<accession>A0ABS2CHN8</accession>
<dbReference type="PANTHER" id="PTHR34473">
    <property type="entry name" value="UPF0699 TRANSMEMBRANE PROTEIN YDBS"/>
    <property type="match status" value="1"/>
</dbReference>
<comment type="caution">
    <text evidence="3">The sequence shown here is derived from an EMBL/GenBank/DDBJ whole genome shotgun (WGS) entry which is preliminary data.</text>
</comment>
<feature type="domain" description="YdbS-like PH" evidence="2">
    <location>
        <begin position="97"/>
        <end position="169"/>
    </location>
</feature>
<feature type="transmembrane region" description="Helical" evidence="1">
    <location>
        <begin position="69"/>
        <end position="88"/>
    </location>
</feature>
<dbReference type="Proteomes" id="UP001430172">
    <property type="component" value="Unassembled WGS sequence"/>
</dbReference>
<dbReference type="EMBL" id="JAFDVD010000004">
    <property type="protein sequence ID" value="MBM6399315.1"/>
    <property type="molecule type" value="Genomic_DNA"/>
</dbReference>
<keyword evidence="1" id="KW-0472">Membrane</keyword>
<keyword evidence="1" id="KW-1133">Transmembrane helix</keyword>
<dbReference type="PANTHER" id="PTHR34473:SF3">
    <property type="entry name" value="TRANSMEMBRANE PROTEIN-RELATED"/>
    <property type="match status" value="1"/>
</dbReference>
<dbReference type="InterPro" id="IPR005182">
    <property type="entry name" value="YdbS-like_PH"/>
</dbReference>
<evidence type="ECO:0000256" key="1">
    <source>
        <dbReference type="SAM" id="Phobius"/>
    </source>
</evidence>
<reference evidence="3" key="1">
    <citation type="submission" date="2021-02" db="EMBL/GenBank/DDBJ databases">
        <title>Phycicoccus sp. MQZ13P-5T, whole genome shotgun sequence.</title>
        <authorList>
            <person name="Tuo L."/>
        </authorList>
    </citation>
    <scope>NUCLEOTIDE SEQUENCE</scope>
    <source>
        <strain evidence="3">MQZ13P-5</strain>
    </source>
</reference>
<feature type="transmembrane region" description="Helical" evidence="1">
    <location>
        <begin position="43"/>
        <end position="63"/>
    </location>
</feature>
<name>A0ABS2CHN8_9MICO</name>
<dbReference type="RefSeq" id="WP_204129811.1">
    <property type="nucleotide sequence ID" value="NZ_JAFDVD010000004.1"/>
</dbReference>
<protein>
    <submittedName>
        <fullName evidence="3">PH domain-containing protein</fullName>
    </submittedName>
</protein>
<evidence type="ECO:0000313" key="4">
    <source>
        <dbReference type="Proteomes" id="UP001430172"/>
    </source>
</evidence>
<keyword evidence="1" id="KW-0812">Transmembrane</keyword>
<sequence length="181" mass="19027">MTDPAPPSPPDPSPTRTDTTTLGVTLRGGDLGWRPVAPALATVRLIVLGAVLVVPLLATVVVALLVTGWVWLGTAALVVAGLWGLWVIRRQVSAISWVELDEEIVIRKGRLFRSLVSVPYGRLQYVDIQSGPLARAFGIASCEIHTASPESGGSLPGLPTAEAEALRGRLAARGEAQRAGL</sequence>
<gene>
    <name evidence="3" type="ORF">JQN70_02830</name>
</gene>
<keyword evidence="4" id="KW-1185">Reference proteome</keyword>
<evidence type="ECO:0000313" key="3">
    <source>
        <dbReference type="EMBL" id="MBM6399315.1"/>
    </source>
</evidence>